<gene>
    <name evidence="2" type="ORF">C8J29_101561</name>
</gene>
<dbReference type="EMBL" id="PZZW01000001">
    <property type="protein sequence ID" value="PTM81617.1"/>
    <property type="molecule type" value="Genomic_DNA"/>
</dbReference>
<name>A0ABX5JCP6_9RHOB</name>
<evidence type="ECO:0000313" key="2">
    <source>
        <dbReference type="EMBL" id="PTM81617.1"/>
    </source>
</evidence>
<accession>A0ABX5JCP6</accession>
<organism evidence="2 3">
    <name type="scientific">Cereibacter johrii</name>
    <dbReference type="NCBI Taxonomy" id="445629"/>
    <lineage>
        <taxon>Bacteria</taxon>
        <taxon>Pseudomonadati</taxon>
        <taxon>Pseudomonadota</taxon>
        <taxon>Alphaproteobacteria</taxon>
        <taxon>Rhodobacterales</taxon>
        <taxon>Paracoccaceae</taxon>
        <taxon>Cereibacter</taxon>
    </lineage>
</organism>
<proteinExistence type="predicted"/>
<comment type="caution">
    <text evidence="2">The sequence shown here is derived from an EMBL/GenBank/DDBJ whole genome shotgun (WGS) entry which is preliminary data.</text>
</comment>
<evidence type="ECO:0000313" key="3">
    <source>
        <dbReference type="Proteomes" id="UP000240800"/>
    </source>
</evidence>
<feature type="compositionally biased region" description="Low complexity" evidence="1">
    <location>
        <begin position="48"/>
        <end position="69"/>
    </location>
</feature>
<reference evidence="2 3" key="1">
    <citation type="submission" date="2018-04" db="EMBL/GenBank/DDBJ databases">
        <title>Genomic Encyclopedia of Type Strains, Phase III (KMG-III): the genomes of soil and plant-associated and newly described type strains.</title>
        <authorList>
            <person name="Whitman W."/>
        </authorList>
    </citation>
    <scope>NUCLEOTIDE SEQUENCE [LARGE SCALE GENOMIC DNA]</scope>
    <source>
        <strain evidence="2 3">JA192</strain>
    </source>
</reference>
<dbReference type="Proteomes" id="UP000240800">
    <property type="component" value="Unassembled WGS sequence"/>
</dbReference>
<protein>
    <submittedName>
        <fullName evidence="2">Uncharacterized protein</fullName>
    </submittedName>
</protein>
<keyword evidence="3" id="KW-1185">Reference proteome</keyword>
<feature type="compositionally biased region" description="Basic and acidic residues" evidence="1">
    <location>
        <begin position="74"/>
        <end position="100"/>
    </location>
</feature>
<feature type="region of interest" description="Disordered" evidence="1">
    <location>
        <begin position="1"/>
        <end position="111"/>
    </location>
</feature>
<sequence>MGRSPAAKALGAEGTRGRANRADISIRQAGARAGVATHCPRPGRRRNGAQGLGPAASPAPASRLGRPAASVPSERPERTAQEGRHGPRRERDQKRMRPDRQPGSVVGRIGRGVAAERGDAGCGSLAVAFFVQTGVSTELDTSPWWDAARGRFNAAKWPACGSRPPPPARRRRLRPCAGRRKKIILSGRWWATLESNQARVASAELQSAAAPCSTSPTGGVIIRGFGGGQGPICAFLSPCAAPGQGSFCDPFFRSSRCRNPSSPPG</sequence>
<evidence type="ECO:0000256" key="1">
    <source>
        <dbReference type="SAM" id="MobiDB-lite"/>
    </source>
</evidence>